<dbReference type="PANTHER" id="PTHR43271:SF1">
    <property type="entry name" value="INNER MEMBRANE TRANSPORT PROTEIN YNFM"/>
    <property type="match status" value="1"/>
</dbReference>
<evidence type="ECO:0000256" key="7">
    <source>
        <dbReference type="ARBA" id="ARBA00023136"/>
    </source>
</evidence>
<feature type="transmembrane region" description="Helical" evidence="9">
    <location>
        <begin position="209"/>
        <end position="229"/>
    </location>
</feature>
<dbReference type="RefSeq" id="WP_339573522.1">
    <property type="nucleotide sequence ID" value="NZ_JBBIAA010000002.1"/>
</dbReference>
<dbReference type="SUPFAM" id="SSF103473">
    <property type="entry name" value="MFS general substrate transporter"/>
    <property type="match status" value="1"/>
</dbReference>
<feature type="domain" description="Major facilitator superfamily (MFS) profile" evidence="10">
    <location>
        <begin position="51"/>
        <end position="436"/>
    </location>
</feature>
<dbReference type="InterPro" id="IPR036259">
    <property type="entry name" value="MFS_trans_sf"/>
</dbReference>
<evidence type="ECO:0000256" key="3">
    <source>
        <dbReference type="ARBA" id="ARBA00022448"/>
    </source>
</evidence>
<organism evidence="11 12">
    <name type="scientific">Pseudokineococcus basanitobsidens</name>
    <dbReference type="NCBI Taxonomy" id="1926649"/>
    <lineage>
        <taxon>Bacteria</taxon>
        <taxon>Bacillati</taxon>
        <taxon>Actinomycetota</taxon>
        <taxon>Actinomycetes</taxon>
        <taxon>Kineosporiales</taxon>
        <taxon>Kineosporiaceae</taxon>
        <taxon>Pseudokineococcus</taxon>
    </lineage>
</organism>
<evidence type="ECO:0000256" key="9">
    <source>
        <dbReference type="SAM" id="Phobius"/>
    </source>
</evidence>
<dbReference type="EMBL" id="JBBIAA010000002">
    <property type="protein sequence ID" value="MEJ5944130.1"/>
    <property type="molecule type" value="Genomic_DNA"/>
</dbReference>
<accession>A0ABU8RGD4</accession>
<evidence type="ECO:0000256" key="6">
    <source>
        <dbReference type="ARBA" id="ARBA00022989"/>
    </source>
</evidence>
<feature type="transmembrane region" description="Helical" evidence="9">
    <location>
        <begin position="92"/>
        <end position="109"/>
    </location>
</feature>
<evidence type="ECO:0000256" key="4">
    <source>
        <dbReference type="ARBA" id="ARBA00022475"/>
    </source>
</evidence>
<keyword evidence="6 9" id="KW-1133">Transmembrane helix</keyword>
<keyword evidence="3" id="KW-0813">Transport</keyword>
<feature type="compositionally biased region" description="Low complexity" evidence="8">
    <location>
        <begin position="7"/>
        <end position="21"/>
    </location>
</feature>
<evidence type="ECO:0000256" key="8">
    <source>
        <dbReference type="SAM" id="MobiDB-lite"/>
    </source>
</evidence>
<dbReference type="PROSITE" id="PS50850">
    <property type="entry name" value="MFS"/>
    <property type="match status" value="1"/>
</dbReference>
<feature type="transmembrane region" description="Helical" evidence="9">
    <location>
        <begin position="250"/>
        <end position="276"/>
    </location>
</feature>
<sequence>MPRSRARSAGPSASGASPRAGLPEQAPEQAPEQGPEQAPGRVEGYRRGEPGLRRASLALFLGALVVFALLYVPQPLLPLLADDFGVTPGASTLSVSAATAGLALGLLVAAPLSERLGRTRLVYVSLLSAGALGLACALAPTWPALVALRGAQGVVLAGLPAVAVAYLREEVHASAAGWATGLYVGGNAVGGMVGRLLSGGLAEVGGWRLAAAVTAVGALGCALVVRRLLPASRRFTPAPAGVRELGRRTWGVLTDPALLALYGLAFLLMGGFVAVFNAVGFRLAAAPYGLGTGLAGLVFVVYALGSVSSTAAGRLADVVGRRVVVPVAVLVAVAGLATTLAGPLPLVVVGLAVLTTGFFAAHGVASGWVGARAGVGGRATAQAASTYLVAYYAGSSVGGTLAGAAWADARWPGVVVLAGACLLGALALALLLQRTRSLLPAPARPTAEGAP</sequence>
<keyword evidence="7 9" id="KW-0472">Membrane</keyword>
<dbReference type="PROSITE" id="PS00216">
    <property type="entry name" value="SUGAR_TRANSPORT_1"/>
    <property type="match status" value="1"/>
</dbReference>
<feature type="region of interest" description="Disordered" evidence="8">
    <location>
        <begin position="1"/>
        <end position="46"/>
    </location>
</feature>
<comment type="similarity">
    <text evidence="2">Belongs to the major facilitator superfamily.</text>
</comment>
<comment type="caution">
    <text evidence="11">The sequence shown here is derived from an EMBL/GenBank/DDBJ whole genome shotgun (WGS) entry which is preliminary data.</text>
</comment>
<keyword evidence="12" id="KW-1185">Reference proteome</keyword>
<dbReference type="InterPro" id="IPR020846">
    <property type="entry name" value="MFS_dom"/>
</dbReference>
<feature type="transmembrane region" description="Helical" evidence="9">
    <location>
        <begin position="146"/>
        <end position="167"/>
    </location>
</feature>
<feature type="transmembrane region" description="Helical" evidence="9">
    <location>
        <begin position="347"/>
        <end position="369"/>
    </location>
</feature>
<feature type="transmembrane region" description="Helical" evidence="9">
    <location>
        <begin position="389"/>
        <end position="407"/>
    </location>
</feature>
<feature type="transmembrane region" description="Helical" evidence="9">
    <location>
        <begin position="55"/>
        <end position="72"/>
    </location>
</feature>
<dbReference type="InterPro" id="IPR011701">
    <property type="entry name" value="MFS"/>
</dbReference>
<evidence type="ECO:0000313" key="12">
    <source>
        <dbReference type="Proteomes" id="UP001387100"/>
    </source>
</evidence>
<comment type="subcellular location">
    <subcellularLocation>
        <location evidence="1">Cell membrane</location>
        <topology evidence="1">Multi-pass membrane protein</topology>
    </subcellularLocation>
</comment>
<feature type="transmembrane region" description="Helical" evidence="9">
    <location>
        <begin position="179"/>
        <end position="197"/>
    </location>
</feature>
<keyword evidence="4" id="KW-1003">Cell membrane</keyword>
<evidence type="ECO:0000259" key="10">
    <source>
        <dbReference type="PROSITE" id="PS50850"/>
    </source>
</evidence>
<evidence type="ECO:0000256" key="5">
    <source>
        <dbReference type="ARBA" id="ARBA00022692"/>
    </source>
</evidence>
<keyword evidence="5 9" id="KW-0812">Transmembrane</keyword>
<evidence type="ECO:0000256" key="2">
    <source>
        <dbReference type="ARBA" id="ARBA00008335"/>
    </source>
</evidence>
<feature type="transmembrane region" description="Helical" evidence="9">
    <location>
        <begin position="121"/>
        <end position="140"/>
    </location>
</feature>
<protein>
    <submittedName>
        <fullName evidence="11">MFS transporter</fullName>
    </submittedName>
</protein>
<reference evidence="11 12" key="1">
    <citation type="journal article" date="2017" name="Int. J. Syst. Evol. Microbiol.">
        <title>Pseudokineococcus basanitobsidens sp. nov., isolated from volcanic rock.</title>
        <authorList>
            <person name="Lee D.W."/>
            <person name="Park M.Y."/>
            <person name="Kim J.J."/>
            <person name="Kim B.S."/>
        </authorList>
    </citation>
    <scope>NUCLEOTIDE SEQUENCE [LARGE SCALE GENOMIC DNA]</scope>
    <source>
        <strain evidence="11 12">DSM 103726</strain>
    </source>
</reference>
<dbReference type="Proteomes" id="UP001387100">
    <property type="component" value="Unassembled WGS sequence"/>
</dbReference>
<feature type="transmembrane region" description="Helical" evidence="9">
    <location>
        <begin position="413"/>
        <end position="432"/>
    </location>
</feature>
<dbReference type="PANTHER" id="PTHR43271">
    <property type="entry name" value="BLL2771 PROTEIN"/>
    <property type="match status" value="1"/>
</dbReference>
<evidence type="ECO:0000313" key="11">
    <source>
        <dbReference type="EMBL" id="MEJ5944130.1"/>
    </source>
</evidence>
<evidence type="ECO:0000256" key="1">
    <source>
        <dbReference type="ARBA" id="ARBA00004651"/>
    </source>
</evidence>
<proteinExistence type="inferred from homology"/>
<dbReference type="InterPro" id="IPR005829">
    <property type="entry name" value="Sugar_transporter_CS"/>
</dbReference>
<dbReference type="Pfam" id="PF07690">
    <property type="entry name" value="MFS_1"/>
    <property type="match status" value="1"/>
</dbReference>
<name>A0ABU8RGD4_9ACTN</name>
<dbReference type="Gene3D" id="1.20.1250.20">
    <property type="entry name" value="MFS general substrate transporter like domains"/>
    <property type="match status" value="1"/>
</dbReference>
<gene>
    <name evidence="11" type="ORF">WDZ17_02330</name>
</gene>
<dbReference type="CDD" id="cd17324">
    <property type="entry name" value="MFS_NepI_like"/>
    <property type="match status" value="1"/>
</dbReference>
<feature type="transmembrane region" description="Helical" evidence="9">
    <location>
        <begin position="288"/>
        <end position="311"/>
    </location>
</feature>
<feature type="transmembrane region" description="Helical" evidence="9">
    <location>
        <begin position="323"/>
        <end position="341"/>
    </location>
</feature>